<dbReference type="EMBL" id="ML119060">
    <property type="protein sequence ID" value="ROT35947.1"/>
    <property type="molecule type" value="Genomic_DNA"/>
</dbReference>
<protein>
    <submittedName>
        <fullName evidence="1">Uncharacterized protein</fullName>
    </submittedName>
</protein>
<dbReference type="Proteomes" id="UP000272025">
    <property type="component" value="Unassembled WGS sequence"/>
</dbReference>
<dbReference type="RefSeq" id="XP_028463753.1">
    <property type="nucleotide sequence ID" value="XM_028614499.1"/>
</dbReference>
<evidence type="ECO:0000313" key="1">
    <source>
        <dbReference type="EMBL" id="ROT35947.1"/>
    </source>
</evidence>
<dbReference type="GeneID" id="39582977"/>
<gene>
    <name evidence="1" type="ORF">SODALDRAFT_362808</name>
</gene>
<name>A0A3N2PN43_SODAK</name>
<organism evidence="1 2">
    <name type="scientific">Sodiomyces alkalinus (strain CBS 110278 / VKM F-3762 / F11)</name>
    <name type="common">Alkaliphilic filamentous fungus</name>
    <dbReference type="NCBI Taxonomy" id="1314773"/>
    <lineage>
        <taxon>Eukaryota</taxon>
        <taxon>Fungi</taxon>
        <taxon>Dikarya</taxon>
        <taxon>Ascomycota</taxon>
        <taxon>Pezizomycotina</taxon>
        <taxon>Sordariomycetes</taxon>
        <taxon>Hypocreomycetidae</taxon>
        <taxon>Glomerellales</taxon>
        <taxon>Plectosphaerellaceae</taxon>
        <taxon>Sodiomyces</taxon>
    </lineage>
</organism>
<dbReference type="AlphaFoldDB" id="A0A3N2PN43"/>
<sequence>MRSPEILEASRTTTDVEINRGNQVIGKMDRNFKRSRIVSAHPFKWCGDKIHIQDGMWGANRKGGSNRTSTRKHAQNTQVIAAQSRSASFASRGPLLADGSRCGTLEKYLTAGYRGLRGVGGAASPLADWTRILSTSLWAESRRQDTLGLPTWAVVGGDNFAKIQALGGCNLVRSNRVTALHNGQRRRVWYSDRRAKGKGNITSDRKKPFSCLLQRSVIDTKSRHSISALAGPLPASLLTALDKHQTPWDRTLDPGSDRFSLTTLGHH</sequence>
<keyword evidence="2" id="KW-1185">Reference proteome</keyword>
<accession>A0A3N2PN43</accession>
<reference evidence="1 2" key="1">
    <citation type="journal article" date="2018" name="Mol. Ecol.">
        <title>The obligate alkalophilic soda-lake fungus Sodiomyces alkalinus has shifted to a protein diet.</title>
        <authorList>
            <person name="Grum-Grzhimaylo A.A."/>
            <person name="Falkoski D.L."/>
            <person name="van den Heuvel J."/>
            <person name="Valero-Jimenez C.A."/>
            <person name="Min B."/>
            <person name="Choi I.G."/>
            <person name="Lipzen A."/>
            <person name="Daum C.G."/>
            <person name="Aanen D.K."/>
            <person name="Tsang A."/>
            <person name="Henrissat B."/>
            <person name="Bilanenko E.N."/>
            <person name="de Vries R.P."/>
            <person name="van Kan J.A.L."/>
            <person name="Grigoriev I.V."/>
            <person name="Debets A.J.M."/>
        </authorList>
    </citation>
    <scope>NUCLEOTIDE SEQUENCE [LARGE SCALE GENOMIC DNA]</scope>
    <source>
        <strain evidence="1 2">F11</strain>
    </source>
</reference>
<evidence type="ECO:0000313" key="2">
    <source>
        <dbReference type="Proteomes" id="UP000272025"/>
    </source>
</evidence>
<proteinExistence type="predicted"/>